<dbReference type="InterPro" id="IPR021783">
    <property type="entry name" value="DUF3348"/>
</dbReference>
<reference evidence="1 2" key="1">
    <citation type="submission" date="2018-06" db="EMBL/GenBank/DDBJ databases">
        <title>Genomic Encyclopedia of Type Strains, Phase IV (KMG-IV): sequencing the most valuable type-strain genomes for metagenomic binning, comparative biology and taxonomic classification.</title>
        <authorList>
            <person name="Goeker M."/>
        </authorList>
    </citation>
    <scope>NUCLEOTIDE SEQUENCE [LARGE SCALE GENOMIC DNA]</scope>
    <source>
        <strain evidence="1 2">DSM 24032</strain>
    </source>
</reference>
<dbReference type="Pfam" id="PF11828">
    <property type="entry name" value="DUF3348"/>
    <property type="match status" value="1"/>
</dbReference>
<dbReference type="Proteomes" id="UP000253083">
    <property type="component" value="Unassembled WGS sequence"/>
</dbReference>
<organism evidence="1 2">
    <name type="scientific">Arenicella xantha</name>
    <dbReference type="NCBI Taxonomy" id="644221"/>
    <lineage>
        <taxon>Bacteria</taxon>
        <taxon>Pseudomonadati</taxon>
        <taxon>Pseudomonadota</taxon>
        <taxon>Gammaproteobacteria</taxon>
        <taxon>Arenicellales</taxon>
        <taxon>Arenicellaceae</taxon>
        <taxon>Arenicella</taxon>
    </lineage>
</organism>
<name>A0A395JJ37_9GAMM</name>
<accession>A0A395JJ37</accession>
<protein>
    <submittedName>
        <fullName evidence="1">Uncharacterized protein DUF3348</fullName>
    </submittedName>
</protein>
<dbReference type="AlphaFoldDB" id="A0A395JJ37"/>
<keyword evidence="2" id="KW-1185">Reference proteome</keyword>
<evidence type="ECO:0000313" key="1">
    <source>
        <dbReference type="EMBL" id="RBP50732.1"/>
    </source>
</evidence>
<evidence type="ECO:0000313" key="2">
    <source>
        <dbReference type="Proteomes" id="UP000253083"/>
    </source>
</evidence>
<proteinExistence type="predicted"/>
<comment type="caution">
    <text evidence="1">The sequence shown here is derived from an EMBL/GenBank/DDBJ whole genome shotgun (WGS) entry which is preliminary data.</text>
</comment>
<dbReference type="EMBL" id="QNRT01000002">
    <property type="protein sequence ID" value="RBP50732.1"/>
    <property type="molecule type" value="Genomic_DNA"/>
</dbReference>
<sequence>MLAELTGSKVSAVERNLSLRLAGLIGLSDSITLARALKQLPDTSAAQNFANTSTIQEDVLASRERMLTMISRSFSPDIETMPVRVPSANAGVKADALLVYQPYQRFYITHQVEMAAGIQSLRERVRQALAAASPQMHKLAVLDRIVDDSITIQSRKLFSVTPKILERSFEQLLAEHLEQDALTEEASDSEVSEWLAPGGWLARFYDNMRELLFAEFDVRLQPVLGLLEALNEQVTDT</sequence>
<dbReference type="InParanoid" id="A0A395JJ37"/>
<gene>
    <name evidence="1" type="ORF">DFR28_102143</name>
</gene>